<dbReference type="GO" id="GO:0004485">
    <property type="term" value="F:methylcrotonoyl-CoA carboxylase activity"/>
    <property type="evidence" value="ECO:0007669"/>
    <property type="project" value="TreeGrafter"/>
</dbReference>
<dbReference type="RefSeq" id="WP_057481995.1">
    <property type="nucleotide sequence ID" value="NZ_BMWR01000001.1"/>
</dbReference>
<dbReference type="GO" id="GO:0006552">
    <property type="term" value="P:L-leucine catabolic process"/>
    <property type="evidence" value="ECO:0007669"/>
    <property type="project" value="TreeGrafter"/>
</dbReference>
<dbReference type="OrthoDB" id="9803706at2"/>
<feature type="domain" description="CoA carboxyltransferase N-terminal" evidence="1">
    <location>
        <begin position="12"/>
        <end position="270"/>
    </location>
</feature>
<dbReference type="FunFam" id="3.90.226.10:FF:000046">
    <property type="entry name" value="Geranyl-CoA carboxylase beta subunit"/>
    <property type="match status" value="1"/>
</dbReference>
<accession>A0A0Q9ZGX2</accession>
<dbReference type="InterPro" id="IPR029045">
    <property type="entry name" value="ClpP/crotonase-like_dom_sf"/>
</dbReference>
<comment type="caution">
    <text evidence="3">The sequence shown here is derived from an EMBL/GenBank/DDBJ whole genome shotgun (WGS) entry which is preliminary data.</text>
</comment>
<name>A0A0Q9ZGX2_9FLAO</name>
<dbReference type="PROSITE" id="PS50989">
    <property type="entry name" value="COA_CT_CTER"/>
    <property type="match status" value="1"/>
</dbReference>
<dbReference type="Pfam" id="PF01039">
    <property type="entry name" value="Carboxyl_trans"/>
    <property type="match status" value="1"/>
</dbReference>
<dbReference type="AlphaFoldDB" id="A0A0Q9ZGX2"/>
<protein>
    <submittedName>
        <fullName evidence="3">Methylcrotonoyl-CoA carboxylase</fullName>
    </submittedName>
</protein>
<dbReference type="InterPro" id="IPR045190">
    <property type="entry name" value="MCCB/AccD1-like"/>
</dbReference>
<dbReference type="Gene3D" id="3.90.226.10">
    <property type="entry name" value="2-enoyl-CoA Hydratase, Chain A, domain 1"/>
    <property type="match status" value="2"/>
</dbReference>
<keyword evidence="4" id="KW-1185">Reference proteome</keyword>
<organism evidence="3 4">
    <name type="scientific">Salegentibacter mishustinae</name>
    <dbReference type="NCBI Taxonomy" id="270918"/>
    <lineage>
        <taxon>Bacteria</taxon>
        <taxon>Pseudomonadati</taxon>
        <taxon>Bacteroidota</taxon>
        <taxon>Flavobacteriia</taxon>
        <taxon>Flavobacteriales</taxon>
        <taxon>Flavobacteriaceae</taxon>
        <taxon>Salegentibacter</taxon>
    </lineage>
</organism>
<dbReference type="InterPro" id="IPR011762">
    <property type="entry name" value="COA_CT_N"/>
</dbReference>
<dbReference type="PANTHER" id="PTHR22855">
    <property type="entry name" value="ACETYL, PROPIONYL, PYRUVATE, AND GLUTACONYL CARBOXYLASE-RELATED"/>
    <property type="match status" value="1"/>
</dbReference>
<evidence type="ECO:0000259" key="2">
    <source>
        <dbReference type="PROSITE" id="PS50989"/>
    </source>
</evidence>
<dbReference type="PROSITE" id="PS50980">
    <property type="entry name" value="COA_CT_NTER"/>
    <property type="match status" value="1"/>
</dbReference>
<evidence type="ECO:0000313" key="4">
    <source>
        <dbReference type="Proteomes" id="UP000051643"/>
    </source>
</evidence>
<evidence type="ECO:0000313" key="3">
    <source>
        <dbReference type="EMBL" id="KRG28324.1"/>
    </source>
</evidence>
<sequence>MNMKFNKNEDHNKLLVSSLNHKLKRVKLGGGEKRIEKHHAKGKMTARERIDFLLDEKSNSIEIGAFAGEGMYEEHGGCPSGGVVVKIGYVSGKQCIVVANDATVKAGAWFPITGKKNLRAQEIAIENRLPIIYLVDSAGVYLPMQDEIFPDKEHFGRIFRNNAVMSSMGITQIAAVMGSCVAGGAYLPIMSDEALIVEKTGSIFLAGSYLVKAAIGESIDNETLGGATTHSEISGVTDYKAKDDKDALTRIKNIMDKMGDFDKAGFSHKKAVKPKEKQEDIYGILPKKRSDQYDVREIISRLVDGSEFEEYKEGYGQTIITGYARIDGWAVGIVANQRKIVKTTASKTKPTEMQFGGVIYSDSADKATRFIANCNQKKIPLVFLQDVTGFMVGSKSEHGGIIKDGAKMVSAVSNSVVPKFTIIMGNSYGAGNYAMCGKAYDPRLIAAWPSAELAVMGGTQAAKVLAQIETAAMEKKGEKVDEEKEKEVFEAIKSRYDEQTSPYYAAARLWTDAVIDPLDTRKWISMGIEAANHAPIEKDFNLGVIQT</sequence>
<gene>
    <name evidence="3" type="ORF">APR42_05920</name>
</gene>
<dbReference type="GO" id="GO:1905202">
    <property type="term" value="C:methylcrotonoyl-CoA carboxylase complex"/>
    <property type="evidence" value="ECO:0007669"/>
    <property type="project" value="TreeGrafter"/>
</dbReference>
<dbReference type="EMBL" id="LKTP01000023">
    <property type="protein sequence ID" value="KRG28324.1"/>
    <property type="molecule type" value="Genomic_DNA"/>
</dbReference>
<dbReference type="InterPro" id="IPR011763">
    <property type="entry name" value="COA_CT_C"/>
</dbReference>
<reference evidence="3" key="1">
    <citation type="submission" date="2015-10" db="EMBL/GenBank/DDBJ databases">
        <title>Draft genome sequence of Salegentibacter mishustinae KCTC 12263.</title>
        <authorList>
            <person name="Lin W."/>
            <person name="Zheng Q."/>
        </authorList>
    </citation>
    <scope>NUCLEOTIDE SEQUENCE [LARGE SCALE GENOMIC DNA]</scope>
    <source>
        <strain evidence="3">KCTC 12263</strain>
    </source>
</reference>
<dbReference type="InterPro" id="IPR034733">
    <property type="entry name" value="AcCoA_carboxyl_beta"/>
</dbReference>
<feature type="domain" description="CoA carboxyltransferase C-terminal" evidence="2">
    <location>
        <begin position="270"/>
        <end position="538"/>
    </location>
</feature>
<evidence type="ECO:0000259" key="1">
    <source>
        <dbReference type="PROSITE" id="PS50980"/>
    </source>
</evidence>
<proteinExistence type="predicted"/>
<dbReference type="PANTHER" id="PTHR22855:SF13">
    <property type="entry name" value="METHYLCROTONOYL-COA CARBOXYLASE BETA CHAIN, MITOCHONDRIAL"/>
    <property type="match status" value="1"/>
</dbReference>
<dbReference type="SUPFAM" id="SSF52096">
    <property type="entry name" value="ClpP/crotonase"/>
    <property type="match status" value="2"/>
</dbReference>
<dbReference type="Proteomes" id="UP000051643">
    <property type="component" value="Unassembled WGS sequence"/>
</dbReference>
<dbReference type="STRING" id="270918.APR42_05920"/>